<dbReference type="Gene3D" id="2.60.40.1240">
    <property type="match status" value="1"/>
</dbReference>
<reference evidence="5 6" key="1">
    <citation type="journal article" date="2015" name="Genome Announc.">
        <title>Expanding the biotechnology potential of lactobacilli through comparative genomics of 213 strains and associated genera.</title>
        <authorList>
            <person name="Sun Z."/>
            <person name="Harris H.M."/>
            <person name="McCann A."/>
            <person name="Guo C."/>
            <person name="Argimon S."/>
            <person name="Zhang W."/>
            <person name="Yang X."/>
            <person name="Jeffery I.B."/>
            <person name="Cooney J.C."/>
            <person name="Kagawa T.F."/>
            <person name="Liu W."/>
            <person name="Song Y."/>
            <person name="Salvetti E."/>
            <person name="Wrobel A."/>
            <person name="Rasinkangas P."/>
            <person name="Parkhill J."/>
            <person name="Rea M.C."/>
            <person name="O'Sullivan O."/>
            <person name="Ritari J."/>
            <person name="Douillard F.P."/>
            <person name="Paul Ross R."/>
            <person name="Yang R."/>
            <person name="Briner A.E."/>
            <person name="Felis G.E."/>
            <person name="de Vos W.M."/>
            <person name="Barrangou R."/>
            <person name="Klaenhammer T.R."/>
            <person name="Caufield P.W."/>
            <person name="Cui Y."/>
            <person name="Zhang H."/>
            <person name="O'Toole P.W."/>
        </authorList>
    </citation>
    <scope>NUCLEOTIDE SEQUENCE [LARGE SCALE GENOMIC DNA]</scope>
    <source>
        <strain evidence="5 6">DSM 20183</strain>
    </source>
</reference>
<evidence type="ECO:0000313" key="5">
    <source>
        <dbReference type="EMBL" id="KRK64323.1"/>
    </source>
</evidence>
<dbReference type="OrthoDB" id="2298506at2"/>
<dbReference type="EMBL" id="AZDG01000013">
    <property type="protein sequence ID" value="KRK64323.1"/>
    <property type="molecule type" value="Genomic_DNA"/>
</dbReference>
<feature type="domain" description="DUF5067" evidence="4">
    <location>
        <begin position="46"/>
        <end position="176"/>
    </location>
</feature>
<sequence length="190" mass="21015">MKTRGVLYATASLAAIALFATGCSSNNDSKDSSSKNNEKTEKVTKAKNKDVSNNKWSYKNDVFDAGNLTYKFTKSEIMDSVTDGKQVLVLYTDVTNNSKKEQDPSNIYMVVHAYQKTDTANKQLDPGIVALDENANSPLQTQEDAMNDKLLPKKTTQGVVLFELENTNKVTVKFSNSDFKNIGSKTYSVQ</sequence>
<evidence type="ECO:0000313" key="6">
    <source>
        <dbReference type="Proteomes" id="UP000050929"/>
    </source>
</evidence>
<dbReference type="PROSITE" id="PS51257">
    <property type="entry name" value="PROKAR_LIPOPROTEIN"/>
    <property type="match status" value="1"/>
</dbReference>
<dbReference type="InterPro" id="IPR029050">
    <property type="entry name" value="Immunoprotect_excell_Ig-like"/>
</dbReference>
<feature type="signal peptide" evidence="3">
    <location>
        <begin position="1"/>
        <end position="20"/>
    </location>
</feature>
<name>A0A0R1J690_9LACO</name>
<dbReference type="Pfam" id="PF16729">
    <property type="entry name" value="DUF5067"/>
    <property type="match status" value="1"/>
</dbReference>
<feature type="compositionally biased region" description="Basic and acidic residues" evidence="2">
    <location>
        <begin position="28"/>
        <end position="48"/>
    </location>
</feature>
<proteinExistence type="predicted"/>
<evidence type="ECO:0000256" key="1">
    <source>
        <dbReference type="ARBA" id="ARBA00022729"/>
    </source>
</evidence>
<accession>A0A0R1J690</accession>
<dbReference type="AlphaFoldDB" id="A0A0R1J690"/>
<keyword evidence="6" id="KW-1185">Reference proteome</keyword>
<keyword evidence="1 3" id="KW-0732">Signal</keyword>
<dbReference type="STRING" id="1423811.FC72_GL000488"/>
<feature type="chain" id="PRO_5039404841" description="DUF5067 domain-containing protein" evidence="3">
    <location>
        <begin position="21"/>
        <end position="190"/>
    </location>
</feature>
<dbReference type="RefSeq" id="WP_057766035.1">
    <property type="nucleotide sequence ID" value="NZ_AZDG01000013.1"/>
</dbReference>
<organism evidence="5 6">
    <name type="scientific">Companilactobacillus tucceti DSM 20183</name>
    <dbReference type="NCBI Taxonomy" id="1423811"/>
    <lineage>
        <taxon>Bacteria</taxon>
        <taxon>Bacillati</taxon>
        <taxon>Bacillota</taxon>
        <taxon>Bacilli</taxon>
        <taxon>Lactobacillales</taxon>
        <taxon>Lactobacillaceae</taxon>
        <taxon>Companilactobacillus</taxon>
    </lineage>
</organism>
<evidence type="ECO:0000259" key="4">
    <source>
        <dbReference type="Pfam" id="PF16729"/>
    </source>
</evidence>
<feature type="region of interest" description="Disordered" evidence="2">
    <location>
        <begin position="25"/>
        <end position="48"/>
    </location>
</feature>
<comment type="caution">
    <text evidence="5">The sequence shown here is derived from an EMBL/GenBank/DDBJ whole genome shotgun (WGS) entry which is preliminary data.</text>
</comment>
<evidence type="ECO:0000256" key="3">
    <source>
        <dbReference type="SAM" id="SignalP"/>
    </source>
</evidence>
<dbReference type="Proteomes" id="UP000050929">
    <property type="component" value="Unassembled WGS sequence"/>
</dbReference>
<dbReference type="InterPro" id="IPR031989">
    <property type="entry name" value="DUF5067"/>
</dbReference>
<protein>
    <recommendedName>
        <fullName evidence="4">DUF5067 domain-containing protein</fullName>
    </recommendedName>
</protein>
<evidence type="ECO:0000256" key="2">
    <source>
        <dbReference type="SAM" id="MobiDB-lite"/>
    </source>
</evidence>
<dbReference type="PATRIC" id="fig|1423811.3.peg.490"/>
<gene>
    <name evidence="5" type="ORF">FC72_GL000488</name>
</gene>